<dbReference type="AlphaFoldDB" id="A0A0B2ULF3"/>
<comment type="caution">
    <text evidence="4">The sequence shown here is derived from an EMBL/GenBank/DDBJ whole genome shotgun (WGS) entry which is preliminary data.</text>
</comment>
<dbReference type="GeneID" id="26261494"/>
<evidence type="ECO:0000313" key="4">
    <source>
        <dbReference type="EMBL" id="KHN69862.1"/>
    </source>
</evidence>
<dbReference type="Proteomes" id="UP000031056">
    <property type="component" value="Unassembled WGS sequence"/>
</dbReference>
<dbReference type="Pfam" id="PF00253">
    <property type="entry name" value="Ribosomal_S14"/>
    <property type="match status" value="1"/>
</dbReference>
<dbReference type="InParanoid" id="A0A0B2ULF3"/>
<dbReference type="InterPro" id="IPR001209">
    <property type="entry name" value="Ribosomal_uS14"/>
</dbReference>
<dbReference type="GO" id="GO:0006412">
    <property type="term" value="P:translation"/>
    <property type="evidence" value="ECO:0007669"/>
    <property type="project" value="InterPro"/>
</dbReference>
<organism evidence="4 5">
    <name type="scientific">Ordospora colligata OC4</name>
    <dbReference type="NCBI Taxonomy" id="1354746"/>
    <lineage>
        <taxon>Eukaryota</taxon>
        <taxon>Fungi</taxon>
        <taxon>Fungi incertae sedis</taxon>
        <taxon>Microsporidia</taxon>
        <taxon>Ordosporidae</taxon>
        <taxon>Ordospora</taxon>
    </lineage>
</organism>
<reference evidence="4 5" key="1">
    <citation type="journal article" date="2014" name="MBio">
        <title>The Ordospora colligata genome; evolution of extreme reduction in microsporidia and host-to-parasite horizontal gene transfer.</title>
        <authorList>
            <person name="Pombert J.-F."/>
            <person name="Haag K.L."/>
            <person name="Beidas S."/>
            <person name="Ebert D."/>
            <person name="Keeling P.J."/>
        </authorList>
    </citation>
    <scope>NUCLEOTIDE SEQUENCE [LARGE SCALE GENOMIC DNA]</scope>
    <source>
        <strain evidence="4 5">OC4</strain>
    </source>
</reference>
<dbReference type="HOGENOM" id="CLU_177289_2_0_1"/>
<keyword evidence="3" id="KW-0687">Ribonucleoprotein</keyword>
<dbReference type="EMBL" id="JOKQ01000004">
    <property type="protein sequence ID" value="KHN69862.1"/>
    <property type="molecule type" value="Genomic_DNA"/>
</dbReference>
<dbReference type="GO" id="GO:0003735">
    <property type="term" value="F:structural constituent of ribosome"/>
    <property type="evidence" value="ECO:0007669"/>
    <property type="project" value="InterPro"/>
</dbReference>
<keyword evidence="5" id="KW-1185">Reference proteome</keyword>
<comment type="similarity">
    <text evidence="1">Belongs to the universal ribosomal protein uS14 family.</text>
</comment>
<evidence type="ECO:0000256" key="2">
    <source>
        <dbReference type="ARBA" id="ARBA00022980"/>
    </source>
</evidence>
<evidence type="ECO:0000313" key="5">
    <source>
        <dbReference type="Proteomes" id="UP000031056"/>
    </source>
</evidence>
<protein>
    <submittedName>
        <fullName evidence="4">Ribosomal protein S29</fullName>
    </submittedName>
</protein>
<dbReference type="GO" id="GO:1990904">
    <property type="term" value="C:ribonucleoprotein complex"/>
    <property type="evidence" value="ECO:0007669"/>
    <property type="project" value="UniProtKB-KW"/>
</dbReference>
<dbReference type="InterPro" id="IPR043140">
    <property type="entry name" value="Ribosomal_uS14_sf"/>
</dbReference>
<gene>
    <name evidence="4" type="ORF">M896_040550</name>
</gene>
<dbReference type="GO" id="GO:0005840">
    <property type="term" value="C:ribosome"/>
    <property type="evidence" value="ECO:0007669"/>
    <property type="project" value="UniProtKB-KW"/>
</dbReference>
<keyword evidence="2 4" id="KW-0689">Ribosomal protein</keyword>
<accession>A0A0B2ULF3</accession>
<dbReference type="OrthoDB" id="10252683at2759"/>
<dbReference type="VEuPathDB" id="MicrosporidiaDB:M896_040550"/>
<dbReference type="RefSeq" id="XP_014563904.1">
    <property type="nucleotide sequence ID" value="XM_014708418.1"/>
</dbReference>
<evidence type="ECO:0000256" key="3">
    <source>
        <dbReference type="ARBA" id="ARBA00023274"/>
    </source>
</evidence>
<proteinExistence type="inferred from homology"/>
<sequence>MPAINTLTPESIGSVRFDIPVKKPQAKGNYSHVAMGKGKGSRSCVACFTYRGIIRSLGLCRRCFKEYAKDLGFAIYD</sequence>
<dbReference type="Gene3D" id="4.10.830.10">
    <property type="entry name" value="30s Ribosomal Protein S14, Chain N"/>
    <property type="match status" value="1"/>
</dbReference>
<evidence type="ECO:0000256" key="1">
    <source>
        <dbReference type="ARBA" id="ARBA00009083"/>
    </source>
</evidence>
<name>A0A0B2ULF3_9MICR</name>